<proteinExistence type="predicted"/>
<sequence length="68" mass="7666">MKLKSSAKMARLQATGHATTITHSSKNTTGALLLSTISLMLSRDHHGFILLDLDLYFWTSLFLLVYHF</sequence>
<evidence type="ECO:0000313" key="1">
    <source>
        <dbReference type="EMBL" id="JAH25729.1"/>
    </source>
</evidence>
<dbReference type="AlphaFoldDB" id="A0A0E9R9H6"/>
<reference evidence="1" key="2">
    <citation type="journal article" date="2015" name="Fish Shellfish Immunol.">
        <title>Early steps in the European eel (Anguilla anguilla)-Vibrio vulnificus interaction in the gills: Role of the RtxA13 toxin.</title>
        <authorList>
            <person name="Callol A."/>
            <person name="Pajuelo D."/>
            <person name="Ebbesson L."/>
            <person name="Teles M."/>
            <person name="MacKenzie S."/>
            <person name="Amaro C."/>
        </authorList>
    </citation>
    <scope>NUCLEOTIDE SEQUENCE</scope>
</reference>
<name>A0A0E9R9H6_ANGAN</name>
<reference evidence="1" key="1">
    <citation type="submission" date="2014-11" db="EMBL/GenBank/DDBJ databases">
        <authorList>
            <person name="Amaro Gonzalez C."/>
        </authorList>
    </citation>
    <scope>NUCLEOTIDE SEQUENCE</scope>
</reference>
<protein>
    <submittedName>
        <fullName evidence="1">Uncharacterized protein</fullName>
    </submittedName>
</protein>
<dbReference type="EMBL" id="GBXM01082848">
    <property type="protein sequence ID" value="JAH25729.1"/>
    <property type="molecule type" value="Transcribed_RNA"/>
</dbReference>
<organism evidence="1">
    <name type="scientific">Anguilla anguilla</name>
    <name type="common">European freshwater eel</name>
    <name type="synonym">Muraena anguilla</name>
    <dbReference type="NCBI Taxonomy" id="7936"/>
    <lineage>
        <taxon>Eukaryota</taxon>
        <taxon>Metazoa</taxon>
        <taxon>Chordata</taxon>
        <taxon>Craniata</taxon>
        <taxon>Vertebrata</taxon>
        <taxon>Euteleostomi</taxon>
        <taxon>Actinopterygii</taxon>
        <taxon>Neopterygii</taxon>
        <taxon>Teleostei</taxon>
        <taxon>Anguilliformes</taxon>
        <taxon>Anguillidae</taxon>
        <taxon>Anguilla</taxon>
    </lineage>
</organism>
<dbReference type="EMBL" id="GBXM01080590">
    <property type="protein sequence ID" value="JAH27987.1"/>
    <property type="molecule type" value="Transcribed_RNA"/>
</dbReference>
<accession>A0A0E9R9H6</accession>